<gene>
    <name evidence="1" type="ORF">MM415A05863_0009</name>
    <name evidence="2" type="ORF">MM415B10349_0008</name>
</gene>
<dbReference type="AlphaFoldDB" id="A0A6M3JFV3"/>
<accession>A0A6M3JFV3</accession>
<organism evidence="1">
    <name type="scientific">viral metagenome</name>
    <dbReference type="NCBI Taxonomy" id="1070528"/>
    <lineage>
        <taxon>unclassified sequences</taxon>
        <taxon>metagenomes</taxon>
        <taxon>organismal metagenomes</taxon>
    </lineage>
</organism>
<evidence type="ECO:0000313" key="2">
    <source>
        <dbReference type="EMBL" id="QJA96285.1"/>
    </source>
</evidence>
<reference evidence="1" key="1">
    <citation type="submission" date="2020-03" db="EMBL/GenBank/DDBJ databases">
        <title>The deep terrestrial virosphere.</title>
        <authorList>
            <person name="Holmfeldt K."/>
            <person name="Nilsson E."/>
            <person name="Simone D."/>
            <person name="Lopez-Fernandez M."/>
            <person name="Wu X."/>
            <person name="de Brujin I."/>
            <person name="Lundin D."/>
            <person name="Andersson A."/>
            <person name="Bertilsson S."/>
            <person name="Dopson M."/>
        </authorList>
    </citation>
    <scope>NUCLEOTIDE SEQUENCE</scope>
    <source>
        <strain evidence="1">MM415A05863</strain>
        <strain evidence="2">MM415B10349</strain>
    </source>
</reference>
<dbReference type="EMBL" id="MT143385">
    <property type="protein sequence ID" value="QJA96285.1"/>
    <property type="molecule type" value="Genomic_DNA"/>
</dbReference>
<evidence type="ECO:0000313" key="1">
    <source>
        <dbReference type="EMBL" id="QJA68726.1"/>
    </source>
</evidence>
<dbReference type="EMBL" id="MT141643">
    <property type="protein sequence ID" value="QJA68726.1"/>
    <property type="molecule type" value="Genomic_DNA"/>
</dbReference>
<name>A0A6M3JFV3_9ZZZZ</name>
<protein>
    <submittedName>
        <fullName evidence="1">Uncharacterized protein</fullName>
    </submittedName>
</protein>
<sequence>MEKTAADYSNDIAEKDKEIAIAIRLKEEVHQAQLELRRKKIDLDVSASKATYNIEKLKVERSLLMHDMFNARNSGL</sequence>
<proteinExistence type="predicted"/>